<dbReference type="EMBL" id="ACQT01000009">
    <property type="protein sequence ID" value="EER61807.1"/>
    <property type="molecule type" value="Genomic_DNA"/>
</dbReference>
<dbReference type="PANTHER" id="PTHR48228">
    <property type="entry name" value="SUCCINYL-COA--D-CITRAMALATE COA-TRANSFERASE"/>
    <property type="match status" value="1"/>
</dbReference>
<proteinExistence type="predicted"/>
<dbReference type="SUPFAM" id="SSF89796">
    <property type="entry name" value="CoA-transferase family III (CaiB/BaiF)"/>
    <property type="match status" value="1"/>
</dbReference>
<name>C5T163_ACIDE</name>
<dbReference type="Pfam" id="PF02515">
    <property type="entry name" value="CoA_transf_3"/>
    <property type="match status" value="1"/>
</dbReference>
<evidence type="ECO:0000313" key="3">
    <source>
        <dbReference type="Proteomes" id="UP000003856"/>
    </source>
</evidence>
<dbReference type="AlphaFoldDB" id="C5T163"/>
<dbReference type="InterPro" id="IPR003673">
    <property type="entry name" value="CoA-Trfase_fam_III"/>
</dbReference>
<dbReference type="Gene3D" id="3.30.1540.10">
    <property type="entry name" value="formyl-coa transferase, domain 3"/>
    <property type="match status" value="1"/>
</dbReference>
<evidence type="ECO:0000256" key="1">
    <source>
        <dbReference type="SAM" id="MobiDB-lite"/>
    </source>
</evidence>
<dbReference type="PANTHER" id="PTHR48228:SF5">
    <property type="entry name" value="ALPHA-METHYLACYL-COA RACEMASE"/>
    <property type="match status" value="1"/>
</dbReference>
<dbReference type="GO" id="GO:0003824">
    <property type="term" value="F:catalytic activity"/>
    <property type="evidence" value="ECO:0007669"/>
    <property type="project" value="InterPro"/>
</dbReference>
<dbReference type="RefSeq" id="WP_005793330.1">
    <property type="nucleotide sequence ID" value="NZ_ACQT01000009.1"/>
</dbReference>
<dbReference type="Gene3D" id="3.40.50.10540">
    <property type="entry name" value="Crotonobetainyl-coa:carnitine coa-transferase, domain 1"/>
    <property type="match status" value="1"/>
</dbReference>
<accession>C5T163</accession>
<sequence length="386" mass="41797">MTNRNTAKGPLAGLKVVEVGGVGPGPFCAMLLADMGAEVVRIDRKHASESGLPVDRRFDVMFRGRRSLALDLKKPEAVDAVKRMLRGADVLIEGFRPGVMERLGLGPEVCLELNPRLIYGRMTGWGQTGPLAREAGHDINYIALSGVLHAIGRKGGPPEIPLNLIGDFGGGAMYLAFGIMCALHEAKSSGRGQVVDAAMVDGSTSLMAMVYGLFAAGYWKDERGSNRLDSGAPWYDVYETKDGRYVAVGCTEASFFRNTLRLLGLREEDFGGQHDRDGWPKMKEAFARVFRSRTRDEWCAVFEGTETCFSPVLSLAEAPHHPHQVARGNFVECSGVVQPAPAPRFSRSRPAVQGPPPQAGEHTMEVLKDWGFGPEDVALLQGSGAI</sequence>
<gene>
    <name evidence="2" type="ORF">AcdelDRAFT_0643</name>
</gene>
<dbReference type="InterPro" id="IPR044855">
    <property type="entry name" value="CoA-Trfase_III_dom3_sf"/>
</dbReference>
<reference evidence="2 3" key="1">
    <citation type="submission" date="2009-05" db="EMBL/GenBank/DDBJ databases">
        <title>The draft genome of Acidovorax delafieldii 2AN.</title>
        <authorList>
            <consortium name="US DOE Joint Genome Institute (JGI-PGF)"/>
            <person name="Lucas S."/>
            <person name="Copeland A."/>
            <person name="Lapidus A."/>
            <person name="Glavina del Rio T."/>
            <person name="Tice H."/>
            <person name="Bruce D."/>
            <person name="Goodwin L."/>
            <person name="Pitluck S."/>
            <person name="Larimer F."/>
            <person name="Land M.L."/>
            <person name="Hauser L."/>
            <person name="Shelobolina E.S."/>
            <person name="Picardal F."/>
            <person name="Roden E."/>
            <person name="Emerson D."/>
        </authorList>
    </citation>
    <scope>NUCLEOTIDE SEQUENCE [LARGE SCALE GENOMIC DNA]</scope>
    <source>
        <strain evidence="2 3">2AN</strain>
    </source>
</reference>
<comment type="caution">
    <text evidence="2">The sequence shown here is derived from an EMBL/GenBank/DDBJ whole genome shotgun (WGS) entry which is preliminary data.</text>
</comment>
<dbReference type="InterPro" id="IPR023606">
    <property type="entry name" value="CoA-Trfase_III_dom_1_sf"/>
</dbReference>
<dbReference type="PATRIC" id="fig|573060.9.peg.4584"/>
<dbReference type="OrthoDB" id="5294844at2"/>
<keyword evidence="3" id="KW-1185">Reference proteome</keyword>
<protein>
    <submittedName>
        <fullName evidence="2">L-carnitine dehydratase/bile acid-inducible protein F</fullName>
    </submittedName>
</protein>
<dbReference type="Proteomes" id="UP000003856">
    <property type="component" value="Unassembled WGS sequence"/>
</dbReference>
<dbReference type="InterPro" id="IPR050509">
    <property type="entry name" value="CoA-transferase_III"/>
</dbReference>
<feature type="region of interest" description="Disordered" evidence="1">
    <location>
        <begin position="342"/>
        <end position="361"/>
    </location>
</feature>
<evidence type="ECO:0000313" key="2">
    <source>
        <dbReference type="EMBL" id="EER61807.1"/>
    </source>
</evidence>
<organism evidence="2 3">
    <name type="scientific">Acidovorax delafieldii 2AN</name>
    <dbReference type="NCBI Taxonomy" id="573060"/>
    <lineage>
        <taxon>Bacteria</taxon>
        <taxon>Pseudomonadati</taxon>
        <taxon>Pseudomonadota</taxon>
        <taxon>Betaproteobacteria</taxon>
        <taxon>Burkholderiales</taxon>
        <taxon>Comamonadaceae</taxon>
        <taxon>Acidovorax</taxon>
    </lineage>
</organism>